<evidence type="ECO:0000256" key="1">
    <source>
        <dbReference type="SAM" id="MobiDB-lite"/>
    </source>
</evidence>
<reference evidence="2" key="2">
    <citation type="submission" date="2018-05" db="EMBL/GenBank/DDBJ databases">
        <title>OpunRS2 (Oryza punctata Reference Sequence Version 2).</title>
        <authorList>
            <person name="Zhang J."/>
            <person name="Kudrna D."/>
            <person name="Lee S."/>
            <person name="Talag J."/>
            <person name="Welchert J."/>
            <person name="Wing R.A."/>
        </authorList>
    </citation>
    <scope>NUCLEOTIDE SEQUENCE [LARGE SCALE GENOMIC DNA]</scope>
</reference>
<evidence type="ECO:0000313" key="2">
    <source>
        <dbReference type="EnsemblPlants" id="OPUNC01G18640.1"/>
    </source>
</evidence>
<organism evidence="2">
    <name type="scientific">Oryza punctata</name>
    <name type="common">Red rice</name>
    <dbReference type="NCBI Taxonomy" id="4537"/>
    <lineage>
        <taxon>Eukaryota</taxon>
        <taxon>Viridiplantae</taxon>
        <taxon>Streptophyta</taxon>
        <taxon>Embryophyta</taxon>
        <taxon>Tracheophyta</taxon>
        <taxon>Spermatophyta</taxon>
        <taxon>Magnoliopsida</taxon>
        <taxon>Liliopsida</taxon>
        <taxon>Poales</taxon>
        <taxon>Poaceae</taxon>
        <taxon>BOP clade</taxon>
        <taxon>Oryzoideae</taxon>
        <taxon>Oryzeae</taxon>
        <taxon>Oryzinae</taxon>
        <taxon>Oryza</taxon>
    </lineage>
</organism>
<keyword evidence="3" id="KW-1185">Reference proteome</keyword>
<dbReference type="Gramene" id="OPUNC01G18640.1">
    <property type="protein sequence ID" value="OPUNC01G18640.1"/>
    <property type="gene ID" value="OPUNC01G18640"/>
</dbReference>
<dbReference type="GO" id="GO:0008270">
    <property type="term" value="F:zinc ion binding"/>
    <property type="evidence" value="ECO:0007669"/>
    <property type="project" value="InterPro"/>
</dbReference>
<evidence type="ECO:0000313" key="3">
    <source>
        <dbReference type="Proteomes" id="UP000026962"/>
    </source>
</evidence>
<sequence length="131" mass="14399">MDRSYAEVVRSHVVPITTVFQRLFQRLKQHLQKTNITGDVPVGPLEKSALTSLERVKRDPISTHVLNVQTLCGRCFGKGHSTLNCDGPFRCHLCLGVGHSARSCPTESKKAPSFGHPAPPGDANWDDLAQQ</sequence>
<feature type="region of interest" description="Disordered" evidence="1">
    <location>
        <begin position="101"/>
        <end position="131"/>
    </location>
</feature>
<dbReference type="EnsemblPlants" id="OPUNC01G18640.1">
    <property type="protein sequence ID" value="OPUNC01G18640.1"/>
    <property type="gene ID" value="OPUNC01G18640"/>
</dbReference>
<dbReference type="GO" id="GO:0003676">
    <property type="term" value="F:nucleic acid binding"/>
    <property type="evidence" value="ECO:0007669"/>
    <property type="project" value="InterPro"/>
</dbReference>
<dbReference type="HOGENOM" id="CLU_1930920_0_0_1"/>
<dbReference type="SUPFAM" id="SSF57756">
    <property type="entry name" value="Retrovirus zinc finger-like domains"/>
    <property type="match status" value="1"/>
</dbReference>
<protein>
    <recommendedName>
        <fullName evidence="4">CCHC-type domain-containing protein</fullName>
    </recommendedName>
</protein>
<dbReference type="AlphaFoldDB" id="A0A0E0JJN2"/>
<name>A0A0E0JJN2_ORYPU</name>
<accession>A0A0E0JJN2</accession>
<evidence type="ECO:0008006" key="4">
    <source>
        <dbReference type="Google" id="ProtNLM"/>
    </source>
</evidence>
<reference evidence="2" key="1">
    <citation type="submission" date="2015-04" db="UniProtKB">
        <authorList>
            <consortium name="EnsemblPlants"/>
        </authorList>
    </citation>
    <scope>IDENTIFICATION</scope>
</reference>
<dbReference type="InterPro" id="IPR036875">
    <property type="entry name" value="Znf_CCHC_sf"/>
</dbReference>
<dbReference type="Proteomes" id="UP000026962">
    <property type="component" value="Chromosome 1"/>
</dbReference>
<dbReference type="Gene3D" id="4.10.60.10">
    <property type="entry name" value="Zinc finger, CCHC-type"/>
    <property type="match status" value="1"/>
</dbReference>
<proteinExistence type="predicted"/>